<evidence type="ECO:0000313" key="3">
    <source>
        <dbReference type="WBParaSite" id="PSAMB.scaffold1016size37123.g10417.t1"/>
    </source>
</evidence>
<sequence>MPPRPNPACVALRPSSRRLAPCTTNDVDSDFEQNVSRLCQYLSESGDEDEATDEASSSSQATAPPHNMKEREQQRSQQQRPSTGPYYQRTARPVLPAAIVTALATPLNRTVANPSSLSAVLVDRLGQAVDRRII</sequence>
<protein>
    <submittedName>
        <fullName evidence="3">Uncharacterized protein</fullName>
    </submittedName>
</protein>
<feature type="compositionally biased region" description="Polar residues" evidence="1">
    <location>
        <begin position="22"/>
        <end position="37"/>
    </location>
</feature>
<feature type="region of interest" description="Disordered" evidence="1">
    <location>
        <begin position="1"/>
        <end position="90"/>
    </location>
</feature>
<reference evidence="3" key="1">
    <citation type="submission" date="2022-11" db="UniProtKB">
        <authorList>
            <consortium name="WormBaseParasite"/>
        </authorList>
    </citation>
    <scope>IDENTIFICATION</scope>
</reference>
<dbReference type="AlphaFoldDB" id="A0A914UIG1"/>
<accession>A0A914UIG1</accession>
<evidence type="ECO:0000313" key="2">
    <source>
        <dbReference type="Proteomes" id="UP000887566"/>
    </source>
</evidence>
<proteinExistence type="predicted"/>
<name>A0A914UIG1_9BILA</name>
<dbReference type="Proteomes" id="UP000887566">
    <property type="component" value="Unplaced"/>
</dbReference>
<dbReference type="WBParaSite" id="PSAMB.scaffold1016size37123.g10417.t1">
    <property type="protein sequence ID" value="PSAMB.scaffold1016size37123.g10417.t1"/>
    <property type="gene ID" value="PSAMB.scaffold1016size37123.g10417"/>
</dbReference>
<organism evidence="2 3">
    <name type="scientific">Plectus sambesii</name>
    <dbReference type="NCBI Taxonomy" id="2011161"/>
    <lineage>
        <taxon>Eukaryota</taxon>
        <taxon>Metazoa</taxon>
        <taxon>Ecdysozoa</taxon>
        <taxon>Nematoda</taxon>
        <taxon>Chromadorea</taxon>
        <taxon>Plectida</taxon>
        <taxon>Plectina</taxon>
        <taxon>Plectoidea</taxon>
        <taxon>Plectidae</taxon>
        <taxon>Plectus</taxon>
    </lineage>
</organism>
<evidence type="ECO:0000256" key="1">
    <source>
        <dbReference type="SAM" id="MobiDB-lite"/>
    </source>
</evidence>
<feature type="compositionally biased region" description="Low complexity" evidence="1">
    <location>
        <begin position="54"/>
        <end position="63"/>
    </location>
</feature>
<keyword evidence="2" id="KW-1185">Reference proteome</keyword>